<protein>
    <submittedName>
        <fullName evidence="1">Uncharacterized protein</fullName>
    </submittedName>
</protein>
<dbReference type="EMBL" id="CAJOBS010001007">
    <property type="protein sequence ID" value="CAF4674457.1"/>
    <property type="molecule type" value="Genomic_DNA"/>
</dbReference>
<evidence type="ECO:0000313" key="2">
    <source>
        <dbReference type="Proteomes" id="UP000663838"/>
    </source>
</evidence>
<sequence>MKIRRKLCANSNVPLKLPIHFNPLFKELFVGCNHTPQVHGRLCTECKDQEVLVSGVQRYTKKQEENARRRLKTLQKTLTNDMGSLSCNVHKEDTLIDASIRACGILVIATSCQVIIAFEEILRSKSKKQVLQALRNVYTITPMLIRIIIYDTACLLAKYVRSNFDNESKRNEFNNTIGMKILKEVRFFVDRFHLTNHVDKYSHEHLNLDLHDSLRNINSS</sequence>
<reference evidence="1" key="1">
    <citation type="submission" date="2021-02" db="EMBL/GenBank/DDBJ databases">
        <authorList>
            <person name="Nowell W R."/>
        </authorList>
    </citation>
    <scope>NUCLEOTIDE SEQUENCE</scope>
</reference>
<name>A0A821GQD2_9BILA</name>
<evidence type="ECO:0000313" key="1">
    <source>
        <dbReference type="EMBL" id="CAF4674457.1"/>
    </source>
</evidence>
<proteinExistence type="predicted"/>
<gene>
    <name evidence="1" type="ORF">TOA249_LOCUS15470</name>
</gene>
<dbReference type="AlphaFoldDB" id="A0A821GQD2"/>
<organism evidence="1 2">
    <name type="scientific">Rotaria socialis</name>
    <dbReference type="NCBI Taxonomy" id="392032"/>
    <lineage>
        <taxon>Eukaryota</taxon>
        <taxon>Metazoa</taxon>
        <taxon>Spiralia</taxon>
        <taxon>Gnathifera</taxon>
        <taxon>Rotifera</taxon>
        <taxon>Eurotatoria</taxon>
        <taxon>Bdelloidea</taxon>
        <taxon>Philodinida</taxon>
        <taxon>Philodinidae</taxon>
        <taxon>Rotaria</taxon>
    </lineage>
</organism>
<accession>A0A821GQD2</accession>
<dbReference type="Proteomes" id="UP000663838">
    <property type="component" value="Unassembled WGS sequence"/>
</dbReference>
<comment type="caution">
    <text evidence="1">The sequence shown here is derived from an EMBL/GenBank/DDBJ whole genome shotgun (WGS) entry which is preliminary data.</text>
</comment>